<evidence type="ECO:0000313" key="2">
    <source>
        <dbReference type="Proteomes" id="UP001165082"/>
    </source>
</evidence>
<comment type="caution">
    <text evidence="1">The sequence shown here is derived from an EMBL/GenBank/DDBJ whole genome shotgun (WGS) entry which is preliminary data.</text>
</comment>
<organism evidence="1 2">
    <name type="scientific">Triparma retinervis</name>
    <dbReference type="NCBI Taxonomy" id="2557542"/>
    <lineage>
        <taxon>Eukaryota</taxon>
        <taxon>Sar</taxon>
        <taxon>Stramenopiles</taxon>
        <taxon>Ochrophyta</taxon>
        <taxon>Bolidophyceae</taxon>
        <taxon>Parmales</taxon>
        <taxon>Triparmaceae</taxon>
        <taxon>Triparma</taxon>
    </lineage>
</organism>
<gene>
    <name evidence="1" type="ORF">TrRE_jg75</name>
</gene>
<accession>A0A9W7AF48</accession>
<dbReference type="AlphaFoldDB" id="A0A9W7AF48"/>
<sequence>RQIDDYNSLRAQRQVRTGGMLMGVVLLQADFNGPTVGDNMNSFFGRGLMKRGYLGLASGRFGVPESVSGHPGFLSDFDMMHDACVGAYAGSYLSTECRTELGTRRTRALGGLANLVLFAEASEAARNNAVTVVSQLDQQRGSGSVGVALRTYVGDYSAGGGAVLKDAAGRMNVVQALKLFIEAA</sequence>
<evidence type="ECO:0000313" key="1">
    <source>
        <dbReference type="EMBL" id="GMH67209.1"/>
    </source>
</evidence>
<keyword evidence="2" id="KW-1185">Reference proteome</keyword>
<proteinExistence type="predicted"/>
<dbReference type="Proteomes" id="UP001165082">
    <property type="component" value="Unassembled WGS sequence"/>
</dbReference>
<protein>
    <submittedName>
        <fullName evidence="1">Uncharacterized protein</fullName>
    </submittedName>
</protein>
<feature type="non-terminal residue" evidence="1">
    <location>
        <position position="1"/>
    </location>
</feature>
<name>A0A9W7AF48_9STRA</name>
<dbReference type="EMBL" id="BRXZ01005499">
    <property type="protein sequence ID" value="GMH67209.1"/>
    <property type="molecule type" value="Genomic_DNA"/>
</dbReference>
<reference evidence="1" key="1">
    <citation type="submission" date="2022-07" db="EMBL/GenBank/DDBJ databases">
        <title>Genome analysis of Parmales, a sister group of diatoms, reveals the evolutionary specialization of diatoms from phago-mixotrophs to photoautotrophs.</title>
        <authorList>
            <person name="Ban H."/>
            <person name="Sato S."/>
            <person name="Yoshikawa S."/>
            <person name="Kazumasa Y."/>
            <person name="Nakamura Y."/>
            <person name="Ichinomiya M."/>
            <person name="Saitoh K."/>
            <person name="Sato N."/>
            <person name="Blanc-Mathieu R."/>
            <person name="Endo H."/>
            <person name="Kuwata A."/>
            <person name="Ogata H."/>
        </authorList>
    </citation>
    <scope>NUCLEOTIDE SEQUENCE</scope>
</reference>
<dbReference type="OrthoDB" id="191979at2759"/>